<evidence type="ECO:0000256" key="1">
    <source>
        <dbReference type="SAM" id="Phobius"/>
    </source>
</evidence>
<dbReference type="Proteomes" id="UP000532121">
    <property type="component" value="Unassembled WGS sequence"/>
</dbReference>
<proteinExistence type="predicted"/>
<dbReference type="EMBL" id="JABASA010000004">
    <property type="protein sequence ID" value="NMD48589.1"/>
    <property type="molecule type" value="Genomic_DNA"/>
</dbReference>
<dbReference type="NCBIfam" id="TIGR03733">
    <property type="entry name" value="lanti_perm_MutG"/>
    <property type="match status" value="1"/>
</dbReference>
<feature type="transmembrane region" description="Helical" evidence="1">
    <location>
        <begin position="16"/>
        <end position="38"/>
    </location>
</feature>
<dbReference type="RefSeq" id="WP_193523083.1">
    <property type="nucleotide sequence ID" value="NZ_JABASA010000004.1"/>
</dbReference>
<dbReference type="CDD" id="cd21808">
    <property type="entry name" value="ABC-2_lan_permease_MutG"/>
    <property type="match status" value="1"/>
</dbReference>
<feature type="transmembrane region" description="Helical" evidence="1">
    <location>
        <begin position="217"/>
        <end position="238"/>
    </location>
</feature>
<feature type="transmembrane region" description="Helical" evidence="1">
    <location>
        <begin position="155"/>
        <end position="177"/>
    </location>
</feature>
<organism evidence="2 3">
    <name type="scientific">Streptococcus ratti</name>
    <dbReference type="NCBI Taxonomy" id="1341"/>
    <lineage>
        <taxon>Bacteria</taxon>
        <taxon>Bacillati</taxon>
        <taxon>Bacillota</taxon>
        <taxon>Bacilli</taxon>
        <taxon>Lactobacillales</taxon>
        <taxon>Streptococcaceae</taxon>
        <taxon>Streptococcus</taxon>
    </lineage>
</organism>
<dbReference type="InterPro" id="IPR022294">
    <property type="entry name" value="ABC-transptr_permeasesu"/>
</dbReference>
<feature type="transmembrane region" description="Helical" evidence="1">
    <location>
        <begin position="91"/>
        <end position="119"/>
    </location>
</feature>
<feature type="transmembrane region" description="Helical" evidence="1">
    <location>
        <begin position="125"/>
        <end position="148"/>
    </location>
</feature>
<feature type="transmembrane region" description="Helical" evidence="1">
    <location>
        <begin position="50"/>
        <end position="71"/>
    </location>
</feature>
<keyword evidence="1" id="KW-0812">Transmembrane</keyword>
<sequence length="248" mass="27666">MIQLLWAEFLKYKRTFVPWIHVLLPAGVAVLTAVFGWLTPAYSWASITSGYLQVLGIAFPLVIAIICSKAVELEAEAGCFQPVLASSQRKILYFVKFVSLILMEIVAVFLALSVFGFLYPSDANIFYLAFYGYAGLLLMGSTVVLYLLHLVLAFLFGSGATIGLGIFEVLISALLLTGLGDGIWQFIPCAWPARLMGTWFSMLQYPDKNPIFAQQLLLWLEVAFPVTLLGLFLSLLWFDRWQGRSNVE</sequence>
<protein>
    <submittedName>
        <fullName evidence="2">Lantibiotic immunity ABC transporter MutG family permease subunit</fullName>
    </submittedName>
</protein>
<keyword evidence="1" id="KW-1133">Transmembrane helix</keyword>
<evidence type="ECO:0000313" key="3">
    <source>
        <dbReference type="Proteomes" id="UP000532121"/>
    </source>
</evidence>
<keyword evidence="1" id="KW-0472">Membrane</keyword>
<accession>A0A7X9LCY1</accession>
<comment type="caution">
    <text evidence="2">The sequence shown here is derived from an EMBL/GenBank/DDBJ whole genome shotgun (WGS) entry which is preliminary data.</text>
</comment>
<dbReference type="AlphaFoldDB" id="A0A7X9LCY1"/>
<name>A0A7X9LCY1_STRRT</name>
<reference evidence="2 3" key="1">
    <citation type="submission" date="2020-04" db="EMBL/GenBank/DDBJ databases">
        <title>MicrobeNet Type strains.</title>
        <authorList>
            <person name="Nicholson A.C."/>
        </authorList>
    </citation>
    <scope>NUCLEOTIDE SEQUENCE [LARGE SCALE GENOMIC DNA]</scope>
    <source>
        <strain evidence="2 3">DSM 22768</strain>
    </source>
</reference>
<gene>
    <name evidence="2" type="ORF">HHO37_02610</name>
</gene>
<evidence type="ECO:0000313" key="2">
    <source>
        <dbReference type="EMBL" id="NMD48589.1"/>
    </source>
</evidence>